<protein>
    <submittedName>
        <fullName evidence="1">Uncharacterized protein</fullName>
    </submittedName>
</protein>
<name>A0A0S4KMM8_BODSA</name>
<dbReference type="Proteomes" id="UP000051952">
    <property type="component" value="Unassembled WGS sequence"/>
</dbReference>
<sequence length="131" mass="14444">MLLDAWELWSAVKRRFADWQTRGIVVDSKSSDSTPMKLSLMTSNFLNDEGGSNDDVVATAEKLLADDFIVVAPMAIERCISPMVFGEGNYAHDFDLVFWDDGGLAIGTSHAEERNEILTTVVQESAARIVC</sequence>
<proteinExistence type="predicted"/>
<organism evidence="1 2">
    <name type="scientific">Bodo saltans</name>
    <name type="common">Flagellated protozoan</name>
    <dbReference type="NCBI Taxonomy" id="75058"/>
    <lineage>
        <taxon>Eukaryota</taxon>
        <taxon>Discoba</taxon>
        <taxon>Euglenozoa</taxon>
        <taxon>Kinetoplastea</taxon>
        <taxon>Metakinetoplastina</taxon>
        <taxon>Eubodonida</taxon>
        <taxon>Bodonidae</taxon>
        <taxon>Bodo</taxon>
    </lineage>
</organism>
<dbReference type="EMBL" id="CYKH01001629">
    <property type="protein sequence ID" value="CUI14763.1"/>
    <property type="molecule type" value="Genomic_DNA"/>
</dbReference>
<evidence type="ECO:0000313" key="1">
    <source>
        <dbReference type="EMBL" id="CUI14763.1"/>
    </source>
</evidence>
<keyword evidence="2" id="KW-1185">Reference proteome</keyword>
<evidence type="ECO:0000313" key="2">
    <source>
        <dbReference type="Proteomes" id="UP000051952"/>
    </source>
</evidence>
<accession>A0A0S4KMM8</accession>
<dbReference type="VEuPathDB" id="TriTrypDB:BSAL_14510"/>
<gene>
    <name evidence="1" type="ORF">BSAL_14510</name>
</gene>
<dbReference type="AlphaFoldDB" id="A0A0S4KMM8"/>
<reference evidence="2" key="1">
    <citation type="submission" date="2015-09" db="EMBL/GenBank/DDBJ databases">
        <authorList>
            <consortium name="Pathogen Informatics"/>
        </authorList>
    </citation>
    <scope>NUCLEOTIDE SEQUENCE [LARGE SCALE GENOMIC DNA]</scope>
    <source>
        <strain evidence="2">Lake Konstanz</strain>
    </source>
</reference>